<dbReference type="AlphaFoldDB" id="A0A1Q6IQH8"/>
<reference evidence="1 2" key="1">
    <citation type="journal article" date="2016" name="Nat. Biotechnol.">
        <title>Measurement of bacterial replication rates in microbial communities.</title>
        <authorList>
            <person name="Brown C.T."/>
            <person name="Olm M.R."/>
            <person name="Thomas B.C."/>
            <person name="Banfield J.F."/>
        </authorList>
    </citation>
    <scope>NUCLEOTIDE SEQUENCE [LARGE SCALE GENOMIC DNA]</scope>
    <source>
        <strain evidence="1">42_262</strain>
    </source>
</reference>
<proteinExistence type="predicted"/>
<accession>A0A1Q6IQH8</accession>
<organism evidence="1 2">
    <name type="scientific">Phocaeicola vulgatus</name>
    <name type="common">Bacteroides vulgatus</name>
    <dbReference type="NCBI Taxonomy" id="821"/>
    <lineage>
        <taxon>Bacteria</taxon>
        <taxon>Pseudomonadati</taxon>
        <taxon>Bacteroidota</taxon>
        <taxon>Bacteroidia</taxon>
        <taxon>Bacteroidales</taxon>
        <taxon>Bacteroidaceae</taxon>
        <taxon>Phocaeicola</taxon>
    </lineage>
</organism>
<protein>
    <recommendedName>
        <fullName evidence="3">DUF1848 domain-containing protein</fullName>
    </recommendedName>
</protein>
<evidence type="ECO:0000313" key="1">
    <source>
        <dbReference type="EMBL" id="OKZ43114.1"/>
    </source>
</evidence>
<dbReference type="Proteomes" id="UP000186631">
    <property type="component" value="Unassembled WGS sequence"/>
</dbReference>
<evidence type="ECO:0000313" key="2">
    <source>
        <dbReference type="Proteomes" id="UP000186631"/>
    </source>
</evidence>
<dbReference type="Pfam" id="PF08902">
    <property type="entry name" value="DUF1848"/>
    <property type="match status" value="1"/>
</dbReference>
<comment type="caution">
    <text evidence="1">The sequence shown here is derived from an EMBL/GenBank/DDBJ whole genome shotgun (WGS) entry which is preliminary data.</text>
</comment>
<evidence type="ECO:0008006" key="3">
    <source>
        <dbReference type="Google" id="ProtNLM"/>
    </source>
</evidence>
<sequence length="355" mass="41127">MATWPKKEIVLEDGRIVDAQHPLIISASRSTDIPAFYCDWFFLRLEKGYSAWTNPFNGVKSYIAYDQTRFIVFWSKNPHPLLKYLPKLKERGIGCYVQYSLNDYEKEGLEKSVPSLSFRIETFKELVRQLDKGGVIWRFDPLILTDKISMDDLLGKIENIGDQLRGYTEKLVFSFADIAIYRKVKRNLNEAGVHYLEWTKDQMIEFAKRLVELNKRKGWNYTLATCGEAADLEGVEHNHCIDDALIIRRAYNDKVLMNLLKVKMYSMPQPDMFGESEPLPADIIVLDNGRYITRGNNKDKGQREFCGCMKAKDIGQYNTCIHKCEYCYANDNKALAMRNFDMHKQNPTSETITGT</sequence>
<dbReference type="InterPro" id="IPR014998">
    <property type="entry name" value="DUF1848"/>
</dbReference>
<gene>
    <name evidence="1" type="ORF">BHV80_18450</name>
</gene>
<name>A0A1Q6IQH8_PHOVU</name>
<dbReference type="EMBL" id="MNQV01000242">
    <property type="protein sequence ID" value="OKZ43114.1"/>
    <property type="molecule type" value="Genomic_DNA"/>
</dbReference>